<protein>
    <submittedName>
        <fullName evidence="2">Uncharacterized protein</fullName>
    </submittedName>
</protein>
<evidence type="ECO:0000256" key="1">
    <source>
        <dbReference type="SAM" id="MobiDB-lite"/>
    </source>
</evidence>
<comment type="caution">
    <text evidence="2">The sequence shown here is derived from an EMBL/GenBank/DDBJ whole genome shotgun (WGS) entry which is preliminary data.</text>
</comment>
<evidence type="ECO:0000313" key="2">
    <source>
        <dbReference type="EMBL" id="GIY37299.1"/>
    </source>
</evidence>
<reference evidence="2 3" key="1">
    <citation type="submission" date="2021-06" db="EMBL/GenBank/DDBJ databases">
        <title>Caerostris darwini draft genome.</title>
        <authorList>
            <person name="Kono N."/>
            <person name="Arakawa K."/>
        </authorList>
    </citation>
    <scope>NUCLEOTIDE SEQUENCE [LARGE SCALE GENOMIC DNA]</scope>
</reference>
<keyword evidence="3" id="KW-1185">Reference proteome</keyword>
<gene>
    <name evidence="2" type="ORF">CDAR_261501</name>
</gene>
<dbReference type="EMBL" id="BPLQ01008434">
    <property type="protein sequence ID" value="GIY37299.1"/>
    <property type="molecule type" value="Genomic_DNA"/>
</dbReference>
<feature type="region of interest" description="Disordered" evidence="1">
    <location>
        <begin position="1"/>
        <end position="39"/>
    </location>
</feature>
<sequence length="255" mass="28841">MDKKPFPAPLDKMPPHGGIITPPPKRYPQTYRKKTSKAPTATSIAEIEDSHHQMNTSAKVVQLKNRKKKSIPLRQIVLMGNVTNAIIFSNQENALPICAGGELISGLGPPNILMFPFLFRYKIKIILEGLSNFQRPPNHSPIKTTFTSRIAATQLLFTTAFHDQAPRKLQPHRARPAPQQVDIENTDFILKKVFSHEGICLNFQLPYRNRNYTTNYYNVVIKLENSRSLRALLTTKRSISTCSVLQPIRASSTLR</sequence>
<proteinExistence type="predicted"/>
<dbReference type="Proteomes" id="UP001054837">
    <property type="component" value="Unassembled WGS sequence"/>
</dbReference>
<name>A0AAV4SWB3_9ARAC</name>
<evidence type="ECO:0000313" key="3">
    <source>
        <dbReference type="Proteomes" id="UP001054837"/>
    </source>
</evidence>
<organism evidence="2 3">
    <name type="scientific">Caerostris darwini</name>
    <dbReference type="NCBI Taxonomy" id="1538125"/>
    <lineage>
        <taxon>Eukaryota</taxon>
        <taxon>Metazoa</taxon>
        <taxon>Ecdysozoa</taxon>
        <taxon>Arthropoda</taxon>
        <taxon>Chelicerata</taxon>
        <taxon>Arachnida</taxon>
        <taxon>Araneae</taxon>
        <taxon>Araneomorphae</taxon>
        <taxon>Entelegynae</taxon>
        <taxon>Araneoidea</taxon>
        <taxon>Araneidae</taxon>
        <taxon>Caerostris</taxon>
    </lineage>
</organism>
<dbReference type="AlphaFoldDB" id="A0AAV4SWB3"/>
<accession>A0AAV4SWB3</accession>